<dbReference type="InterPro" id="IPR032311">
    <property type="entry name" value="DUF4982"/>
</dbReference>
<feature type="domain" description="Glycoside hydrolase family 2" evidence="9">
    <location>
        <begin position="733"/>
        <end position="835"/>
    </location>
</feature>
<dbReference type="Pfam" id="PF00703">
    <property type="entry name" value="Glyco_hydro_2"/>
    <property type="match status" value="1"/>
</dbReference>
<dbReference type="InterPro" id="IPR048230">
    <property type="entry name" value="GalA-like"/>
</dbReference>
<evidence type="ECO:0000313" key="11">
    <source>
        <dbReference type="Proteomes" id="UP000540989"/>
    </source>
</evidence>
<dbReference type="Gene3D" id="3.20.20.80">
    <property type="entry name" value="Glycosidases"/>
    <property type="match status" value="1"/>
</dbReference>
<dbReference type="EC" id="3.2.1.23" evidence="10"/>
<dbReference type="GO" id="GO:0004565">
    <property type="term" value="F:beta-galactosidase activity"/>
    <property type="evidence" value="ECO:0007669"/>
    <property type="project" value="UniProtKB-EC"/>
</dbReference>
<comment type="caution">
    <text evidence="10">The sequence shown here is derived from an EMBL/GenBank/DDBJ whole genome shotgun (WGS) entry which is preliminary data.</text>
</comment>
<feature type="domain" description="Glycoside hydrolase family 2 catalytic" evidence="6">
    <location>
        <begin position="454"/>
        <end position="559"/>
    </location>
</feature>
<dbReference type="Pfam" id="PF02836">
    <property type="entry name" value="Glyco_hydro_2_C"/>
    <property type="match status" value="2"/>
</dbReference>
<dbReference type="InterPro" id="IPR008979">
    <property type="entry name" value="Galactose-bd-like_sf"/>
</dbReference>
<dbReference type="InterPro" id="IPR006103">
    <property type="entry name" value="Glyco_hydro_2_cat"/>
</dbReference>
<organism evidence="10 11">
    <name type="scientific">Granulicella aggregans</name>
    <dbReference type="NCBI Taxonomy" id="474949"/>
    <lineage>
        <taxon>Bacteria</taxon>
        <taxon>Pseudomonadati</taxon>
        <taxon>Acidobacteriota</taxon>
        <taxon>Terriglobia</taxon>
        <taxon>Terriglobales</taxon>
        <taxon>Acidobacteriaceae</taxon>
        <taxon>Granulicella</taxon>
    </lineage>
</organism>
<dbReference type="PROSITE" id="PS00608">
    <property type="entry name" value="GLYCOSYL_HYDROL_F2_2"/>
    <property type="match status" value="1"/>
</dbReference>
<dbReference type="PROSITE" id="PS51318">
    <property type="entry name" value="TAT"/>
    <property type="match status" value="1"/>
</dbReference>
<evidence type="ECO:0000259" key="5">
    <source>
        <dbReference type="Pfam" id="PF00703"/>
    </source>
</evidence>
<evidence type="ECO:0000259" key="9">
    <source>
        <dbReference type="Pfam" id="PF18565"/>
    </source>
</evidence>
<protein>
    <submittedName>
        <fullName evidence="10">Beta-galactosidase</fullName>
        <ecNumber evidence="10">3.2.1.23</ecNumber>
    </submittedName>
</protein>
<dbReference type="InterPro" id="IPR006104">
    <property type="entry name" value="Glyco_hydro_2_N"/>
</dbReference>
<evidence type="ECO:0000256" key="3">
    <source>
        <dbReference type="ARBA" id="ARBA00023295"/>
    </source>
</evidence>
<dbReference type="Pfam" id="PF18565">
    <property type="entry name" value="Glyco_hydro2_C5"/>
    <property type="match status" value="1"/>
</dbReference>
<comment type="similarity">
    <text evidence="1">Belongs to the glycosyl hydrolase 2 family.</text>
</comment>
<dbReference type="InterPro" id="IPR051913">
    <property type="entry name" value="GH2_Domain-Containing"/>
</dbReference>
<reference evidence="10 11" key="1">
    <citation type="submission" date="2020-08" db="EMBL/GenBank/DDBJ databases">
        <title>Genomic Encyclopedia of Type Strains, Phase IV (KMG-V): Genome sequencing to study the core and pangenomes of soil and plant-associated prokaryotes.</title>
        <authorList>
            <person name="Whitman W."/>
        </authorList>
    </citation>
    <scope>NUCLEOTIDE SEQUENCE [LARGE SCALE GENOMIC DNA]</scope>
    <source>
        <strain evidence="10 11">M8UP14</strain>
    </source>
</reference>
<dbReference type="AlphaFoldDB" id="A0A7W7ZKB2"/>
<sequence>MKNFSRRDLLKTGLMAPAVAAAQGLGPLGVVAAAQGQSDPVADRQPLGPEGATQDQSAVAPGTSARERLLLDFGWRFHLGNANDPEKDFGFGTARAGNFQKTGNFLPEGSVAFDDGDWEAVNLPHDWAIELPFTNDRALESKGFYPLGRKYPETSIGWYRRVFELPAEDAGKLLTLEFDGAYRESMVVFNNFYIGTHKGGYDPFSFDVTAFANPGGRNVLMVRVDATSTDGWFYEGAGIYRHLWLVKTSPVHVKQWGTFVAAKVSDGAATLAIRTEVANGEKENRTIRAIASILDPEGKVVGRSRSDAISIAALGEHEFTQEIVVKDPMLWSLEQRHLYRMVTELETGGVRVDRYETRFGIRTTHFDAEKVFFLNGSALKLKGTCNHQDHAGVGVAVPDAVQYYRVRKLQEMGCNALRTSHNPPTPELLDACDELGMLVFDETRMMSSNDEGLNQLGDLVRRDRNRPSIFMWSMGNEEGMANRERGVPILSAMKAHVDALDGTRPVSIAPTGAIGKGGLAVLDVIGYNYMDPQAEAYHKEHPDRPVMGTETVSAVGTRGIYVTDKAKGLVSSYDPYTTSGRASAEGWWRFCNARPWVSGGFVWTGFDYRGEPSPNGWPNISSQYGIIDTCGFPKDSFYYYQSWWTSKPVLHLFPHWNWPDYEGKTISVRVYSNLDRVELLLNGKSLGAKDVPRDGHVDWIVKYAPGVIEARGFKGSEVALMAKRETTGTAKTLVLTADRQTLKADGEDVGMFAVEVRDAEGRVIPITENDLKFKVSGAGQLIGTGNGDPTNQQPDKGDSRKAFGGYCMGLVQTEKKSGRITVEVSSPGLTPAKVTVEATATELRPQVPVWERRVPEGQGITGLWRPVPGAPPPGIMAFLVGSGASVFTLVQKGNSVTGQMEGGGGGFLGGADDGPVTEGKVDGEHVSFKSGNGSYVGTIKGNRMELQKTIDLGWLGEMLARKREPGGERPAIGPASDGSDPSIDVPPMSGPPVVAVVLQRSER</sequence>
<feature type="region of interest" description="Disordered" evidence="4">
    <location>
        <begin position="37"/>
        <end position="61"/>
    </location>
</feature>
<evidence type="ECO:0000313" key="10">
    <source>
        <dbReference type="EMBL" id="MBB5061154.1"/>
    </source>
</evidence>
<evidence type="ECO:0000256" key="2">
    <source>
        <dbReference type="ARBA" id="ARBA00022801"/>
    </source>
</evidence>
<feature type="region of interest" description="Disordered" evidence="4">
    <location>
        <begin position="961"/>
        <end position="991"/>
    </location>
</feature>
<keyword evidence="2 10" id="KW-0378">Hydrolase</keyword>
<evidence type="ECO:0000259" key="6">
    <source>
        <dbReference type="Pfam" id="PF02836"/>
    </source>
</evidence>
<dbReference type="Pfam" id="PF02837">
    <property type="entry name" value="Glyco_hydro_2_N"/>
    <property type="match status" value="1"/>
</dbReference>
<dbReference type="PANTHER" id="PTHR42732:SF1">
    <property type="entry name" value="BETA-MANNOSIDASE"/>
    <property type="match status" value="1"/>
</dbReference>
<dbReference type="InterPro" id="IPR013783">
    <property type="entry name" value="Ig-like_fold"/>
</dbReference>
<dbReference type="InterPro" id="IPR040605">
    <property type="entry name" value="Glyco_hydro2_dom5"/>
</dbReference>
<gene>
    <name evidence="10" type="ORF">HDF16_005890</name>
</gene>
<dbReference type="Proteomes" id="UP000540989">
    <property type="component" value="Unassembled WGS sequence"/>
</dbReference>
<keyword evidence="3 10" id="KW-0326">Glycosidase</keyword>
<dbReference type="SUPFAM" id="SSF49303">
    <property type="entry name" value="beta-Galactosidase/glucuronidase domain"/>
    <property type="match status" value="1"/>
</dbReference>
<evidence type="ECO:0000256" key="1">
    <source>
        <dbReference type="ARBA" id="ARBA00007401"/>
    </source>
</evidence>
<dbReference type="RefSeq" id="WP_184223882.1">
    <property type="nucleotide sequence ID" value="NZ_JACHIP010000029.1"/>
</dbReference>
<dbReference type="InterPro" id="IPR017853">
    <property type="entry name" value="GH"/>
</dbReference>
<keyword evidence="11" id="KW-1185">Reference proteome</keyword>
<dbReference type="SUPFAM" id="SSF51445">
    <property type="entry name" value="(Trans)glycosidases"/>
    <property type="match status" value="1"/>
</dbReference>
<dbReference type="InterPro" id="IPR006311">
    <property type="entry name" value="TAT_signal"/>
</dbReference>
<dbReference type="GO" id="GO:0005975">
    <property type="term" value="P:carbohydrate metabolic process"/>
    <property type="evidence" value="ECO:0007669"/>
    <property type="project" value="InterPro"/>
</dbReference>
<evidence type="ECO:0000259" key="7">
    <source>
        <dbReference type="Pfam" id="PF02837"/>
    </source>
</evidence>
<dbReference type="PANTHER" id="PTHR42732">
    <property type="entry name" value="BETA-GALACTOSIDASE"/>
    <property type="match status" value="1"/>
</dbReference>
<feature type="domain" description="Glycosyl hydrolases family 2 sugar binding" evidence="7">
    <location>
        <begin position="145"/>
        <end position="248"/>
    </location>
</feature>
<dbReference type="NCBIfam" id="NF041462">
    <property type="entry name" value="GalA"/>
    <property type="match status" value="1"/>
</dbReference>
<dbReference type="InterPro" id="IPR036156">
    <property type="entry name" value="Beta-gal/glucu_dom_sf"/>
</dbReference>
<dbReference type="EMBL" id="JACHIP010000029">
    <property type="protein sequence ID" value="MBB5061154.1"/>
    <property type="molecule type" value="Genomic_DNA"/>
</dbReference>
<evidence type="ECO:0000256" key="4">
    <source>
        <dbReference type="SAM" id="MobiDB-lite"/>
    </source>
</evidence>
<proteinExistence type="inferred from homology"/>
<dbReference type="Gene3D" id="2.60.120.260">
    <property type="entry name" value="Galactose-binding domain-like"/>
    <property type="match status" value="1"/>
</dbReference>
<name>A0A7W7ZKB2_9BACT</name>
<dbReference type="Pfam" id="PF16355">
    <property type="entry name" value="DUF4982"/>
    <property type="match status" value="1"/>
</dbReference>
<dbReference type="InterPro" id="IPR023232">
    <property type="entry name" value="Glyco_hydro_2_AS"/>
</dbReference>
<feature type="domain" description="DUF4982" evidence="8">
    <location>
        <begin position="663"/>
        <end position="719"/>
    </location>
</feature>
<dbReference type="SUPFAM" id="SSF49785">
    <property type="entry name" value="Galactose-binding domain-like"/>
    <property type="match status" value="1"/>
</dbReference>
<dbReference type="Gene3D" id="2.60.40.10">
    <property type="entry name" value="Immunoglobulins"/>
    <property type="match status" value="3"/>
</dbReference>
<evidence type="ECO:0000259" key="8">
    <source>
        <dbReference type="Pfam" id="PF16355"/>
    </source>
</evidence>
<accession>A0A7W7ZKB2</accession>
<dbReference type="InterPro" id="IPR006102">
    <property type="entry name" value="Ig-like_GH2"/>
</dbReference>
<feature type="domain" description="Glycoside hydrolase family 2 immunoglobulin-like beta-sandwich" evidence="5">
    <location>
        <begin position="257"/>
        <end position="362"/>
    </location>
</feature>
<feature type="domain" description="Glycoside hydrolase family 2 catalytic" evidence="6">
    <location>
        <begin position="369"/>
        <end position="448"/>
    </location>
</feature>